<accession>A0A7N0U9Z9</accession>
<keyword evidence="3" id="KW-1185">Reference proteome</keyword>
<dbReference type="Gramene" id="Kaladp0058s0596.1.v1.1">
    <property type="protein sequence ID" value="Kaladp0058s0596.1.v1.1"/>
    <property type="gene ID" value="Kaladp0058s0596.v1.1"/>
</dbReference>
<dbReference type="Proteomes" id="UP000594263">
    <property type="component" value="Unplaced"/>
</dbReference>
<name>A0A7N0U9Z9_KALFE</name>
<feature type="region of interest" description="Disordered" evidence="1">
    <location>
        <begin position="202"/>
        <end position="263"/>
    </location>
</feature>
<dbReference type="InterPro" id="IPR036322">
    <property type="entry name" value="WD40_repeat_dom_sf"/>
</dbReference>
<sequence>MPPVLDSVSTDARRSDSVGIHLRRAPATEKTFLNRQPRFIQPASANIHHHCMETLNGHSPYVSSLALSGKLRYCGSSDREIRSWQCNDFSYSHTEQYSRDNVAAIKKGAVKPMHSRLGVARCFIPFQNIDDWKSKGWAPQSATPLQQRTVCHPLGCMVVAWLPGLVVPASAIQEGMALSSLALSPDVICVKRESGRRLGLLQSMPSANATQPNPNRPSSHQNEQDPEQITPKKPIRGSQIHLARVASHPDPSLPQSQRAALLP</sequence>
<protein>
    <submittedName>
        <fullName evidence="2">Uncharacterized protein</fullName>
    </submittedName>
</protein>
<evidence type="ECO:0000256" key="1">
    <source>
        <dbReference type="SAM" id="MobiDB-lite"/>
    </source>
</evidence>
<feature type="compositionally biased region" description="Polar residues" evidence="1">
    <location>
        <begin position="253"/>
        <end position="263"/>
    </location>
</feature>
<evidence type="ECO:0000313" key="3">
    <source>
        <dbReference type="Proteomes" id="UP000594263"/>
    </source>
</evidence>
<dbReference type="AlphaFoldDB" id="A0A7N0U9Z9"/>
<dbReference type="EnsemblPlants" id="Kaladp0058s0596.1.v1.1">
    <property type="protein sequence ID" value="Kaladp0058s0596.1.v1.1"/>
    <property type="gene ID" value="Kaladp0058s0596.v1.1"/>
</dbReference>
<evidence type="ECO:0000313" key="2">
    <source>
        <dbReference type="EnsemblPlants" id="Kaladp0058s0596.1.v1.1"/>
    </source>
</evidence>
<dbReference type="Gene3D" id="2.130.10.10">
    <property type="entry name" value="YVTN repeat-like/Quinoprotein amine dehydrogenase"/>
    <property type="match status" value="1"/>
</dbReference>
<dbReference type="SUPFAM" id="SSF50978">
    <property type="entry name" value="WD40 repeat-like"/>
    <property type="match status" value="1"/>
</dbReference>
<feature type="compositionally biased region" description="Polar residues" evidence="1">
    <location>
        <begin position="203"/>
        <end position="221"/>
    </location>
</feature>
<dbReference type="InterPro" id="IPR015943">
    <property type="entry name" value="WD40/YVTN_repeat-like_dom_sf"/>
</dbReference>
<proteinExistence type="predicted"/>
<reference evidence="2" key="1">
    <citation type="submission" date="2021-01" db="UniProtKB">
        <authorList>
            <consortium name="EnsemblPlants"/>
        </authorList>
    </citation>
    <scope>IDENTIFICATION</scope>
</reference>
<organism evidence="2 3">
    <name type="scientific">Kalanchoe fedtschenkoi</name>
    <name type="common">Lavender scallops</name>
    <name type="synonym">South American air plant</name>
    <dbReference type="NCBI Taxonomy" id="63787"/>
    <lineage>
        <taxon>Eukaryota</taxon>
        <taxon>Viridiplantae</taxon>
        <taxon>Streptophyta</taxon>
        <taxon>Embryophyta</taxon>
        <taxon>Tracheophyta</taxon>
        <taxon>Spermatophyta</taxon>
        <taxon>Magnoliopsida</taxon>
        <taxon>eudicotyledons</taxon>
        <taxon>Gunneridae</taxon>
        <taxon>Pentapetalae</taxon>
        <taxon>Saxifragales</taxon>
        <taxon>Crassulaceae</taxon>
        <taxon>Kalanchoe</taxon>
    </lineage>
</organism>